<gene>
    <name evidence="2" type="ORF">SM436_35450</name>
</gene>
<proteinExistence type="predicted"/>
<feature type="domain" description="DUF397" evidence="1">
    <location>
        <begin position="7"/>
        <end position="60"/>
    </location>
</feature>
<name>A0ABV4RB04_9ACTN</name>
<sequence>MTSRFTNWRKSRYSEPNGTCVEVAPSSIGTVGIRDSKAHSAGPILELTRHEWTNLLQTIRSVQAR</sequence>
<dbReference type="EMBL" id="JAXCEH010000039">
    <property type="protein sequence ID" value="MFA1559018.1"/>
    <property type="molecule type" value="Genomic_DNA"/>
</dbReference>
<evidence type="ECO:0000313" key="3">
    <source>
        <dbReference type="Proteomes" id="UP001569904"/>
    </source>
</evidence>
<organism evidence="2 3">
    <name type="scientific">Actinomadura chokoriensis</name>
    <dbReference type="NCBI Taxonomy" id="454156"/>
    <lineage>
        <taxon>Bacteria</taxon>
        <taxon>Bacillati</taxon>
        <taxon>Actinomycetota</taxon>
        <taxon>Actinomycetes</taxon>
        <taxon>Streptosporangiales</taxon>
        <taxon>Thermomonosporaceae</taxon>
        <taxon>Actinomadura</taxon>
    </lineage>
</organism>
<evidence type="ECO:0000259" key="1">
    <source>
        <dbReference type="Pfam" id="PF04149"/>
    </source>
</evidence>
<accession>A0ABV4RB04</accession>
<dbReference type="Pfam" id="PF04149">
    <property type="entry name" value="DUF397"/>
    <property type="match status" value="1"/>
</dbReference>
<dbReference type="InterPro" id="IPR007278">
    <property type="entry name" value="DUF397"/>
</dbReference>
<protein>
    <submittedName>
        <fullName evidence="2">DUF397 domain-containing protein</fullName>
    </submittedName>
</protein>
<evidence type="ECO:0000313" key="2">
    <source>
        <dbReference type="EMBL" id="MFA1559018.1"/>
    </source>
</evidence>
<reference evidence="2 3" key="1">
    <citation type="submission" date="2023-11" db="EMBL/GenBank/DDBJ databases">
        <title>Actinomadura monticuli sp. nov., isolated from volcanic ash.</title>
        <authorList>
            <person name="Lee S.D."/>
            <person name="Yang H."/>
            <person name="Kim I.S."/>
        </authorList>
    </citation>
    <scope>NUCLEOTIDE SEQUENCE [LARGE SCALE GENOMIC DNA]</scope>
    <source>
        <strain evidence="2 3">DSM 45346</strain>
    </source>
</reference>
<comment type="caution">
    <text evidence="2">The sequence shown here is derived from an EMBL/GenBank/DDBJ whole genome shotgun (WGS) entry which is preliminary data.</text>
</comment>
<keyword evidence="3" id="KW-1185">Reference proteome</keyword>
<dbReference type="RefSeq" id="WP_371946036.1">
    <property type="nucleotide sequence ID" value="NZ_JAXCEH010000039.1"/>
</dbReference>
<dbReference type="Proteomes" id="UP001569904">
    <property type="component" value="Unassembled WGS sequence"/>
</dbReference>